<evidence type="ECO:0000313" key="2">
    <source>
        <dbReference type="Proteomes" id="UP000192796"/>
    </source>
</evidence>
<proteinExistence type="predicted"/>
<evidence type="ECO:0008006" key="3">
    <source>
        <dbReference type="Google" id="ProtNLM"/>
    </source>
</evidence>
<dbReference type="Proteomes" id="UP000192796">
    <property type="component" value="Unassembled WGS sequence"/>
</dbReference>
<name>A0A1V9FM66_9BACT</name>
<keyword evidence="2" id="KW-1185">Reference proteome</keyword>
<comment type="caution">
    <text evidence="1">The sequence shown here is derived from an EMBL/GenBank/DDBJ whole genome shotgun (WGS) entry which is preliminary data.</text>
</comment>
<evidence type="ECO:0000313" key="1">
    <source>
        <dbReference type="EMBL" id="OQP59444.1"/>
    </source>
</evidence>
<dbReference type="AlphaFoldDB" id="A0A1V9FM66"/>
<accession>A0A1V9FM66</accession>
<organism evidence="1 2">
    <name type="scientific">Niastella vici</name>
    <dbReference type="NCBI Taxonomy" id="1703345"/>
    <lineage>
        <taxon>Bacteria</taxon>
        <taxon>Pseudomonadati</taxon>
        <taxon>Bacteroidota</taxon>
        <taxon>Chitinophagia</taxon>
        <taxon>Chitinophagales</taxon>
        <taxon>Chitinophagaceae</taxon>
        <taxon>Niastella</taxon>
    </lineage>
</organism>
<sequence>MNLSYKQLFSYLLSGIIFFYLTAGCKKETSSDDSVHFSFNDSLPAICKMQQRPNYDFIGGSNCDFSVARMGNFGTGEDALIGIYATKDCNFMTSTLPYTTNYFLVSVIVYNKPWDAVTYTYSKSIPPDTLGNTPGDLTLTITQRDNYRVKGTIKGTIYRSNVGMRLFPSKFDCTFDLVIPLK</sequence>
<gene>
    <name evidence="1" type="ORF">A3860_37480</name>
</gene>
<protein>
    <recommendedName>
        <fullName evidence="3">Lipoprotein</fullName>
    </recommendedName>
</protein>
<reference evidence="1 2" key="1">
    <citation type="submission" date="2016-03" db="EMBL/GenBank/DDBJ databases">
        <title>Niastella vici sp. nov., isolated from farmland soil.</title>
        <authorList>
            <person name="Chen L."/>
            <person name="Wang D."/>
            <person name="Yang S."/>
            <person name="Wang G."/>
        </authorList>
    </citation>
    <scope>NUCLEOTIDE SEQUENCE [LARGE SCALE GENOMIC DNA]</scope>
    <source>
        <strain evidence="1 2">DJ57</strain>
    </source>
</reference>
<dbReference type="PROSITE" id="PS51257">
    <property type="entry name" value="PROKAR_LIPOPROTEIN"/>
    <property type="match status" value="1"/>
</dbReference>
<dbReference type="EMBL" id="LVYD01000079">
    <property type="protein sequence ID" value="OQP59444.1"/>
    <property type="molecule type" value="Genomic_DNA"/>
</dbReference>